<evidence type="ECO:0000313" key="17">
    <source>
        <dbReference type="Proteomes" id="UP000199544"/>
    </source>
</evidence>
<dbReference type="STRING" id="459525.SAMN04488137_2759"/>
<evidence type="ECO:0000256" key="2">
    <source>
        <dbReference type="ARBA" id="ARBA00007370"/>
    </source>
</evidence>
<dbReference type="PIRSF" id="PIRSF000676">
    <property type="entry name" value="Homoser_kin"/>
    <property type="match status" value="1"/>
</dbReference>
<feature type="domain" description="GHMP kinase N-terminal" evidence="14">
    <location>
        <begin position="64"/>
        <end position="146"/>
    </location>
</feature>
<evidence type="ECO:0000256" key="7">
    <source>
        <dbReference type="ARBA" id="ARBA00022697"/>
    </source>
</evidence>
<proteinExistence type="inferred from homology"/>
<evidence type="ECO:0000259" key="15">
    <source>
        <dbReference type="Pfam" id="PF08544"/>
    </source>
</evidence>
<feature type="binding site" evidence="13">
    <location>
        <begin position="93"/>
        <end position="103"/>
    </location>
    <ligand>
        <name>ATP</name>
        <dbReference type="ChEBI" id="CHEBI:30616"/>
    </ligand>
</feature>
<dbReference type="Gene3D" id="3.30.230.10">
    <property type="match status" value="1"/>
</dbReference>
<dbReference type="Proteomes" id="UP000199544">
    <property type="component" value="Unassembled WGS sequence"/>
</dbReference>
<dbReference type="PRINTS" id="PR00958">
    <property type="entry name" value="HOMSERKINASE"/>
</dbReference>
<comment type="similarity">
    <text evidence="2 13">Belongs to the GHMP kinase family. Homoserine kinase subfamily.</text>
</comment>
<comment type="subcellular location">
    <subcellularLocation>
        <location evidence="13">Cytoplasm</location>
    </subcellularLocation>
</comment>
<dbReference type="InterPro" id="IPR020568">
    <property type="entry name" value="Ribosomal_Su5_D2-typ_SF"/>
</dbReference>
<name>A0A1G9XF64_9BACL</name>
<evidence type="ECO:0000256" key="5">
    <source>
        <dbReference type="ARBA" id="ARBA00022605"/>
    </source>
</evidence>
<accession>A0A1G9XF64</accession>
<dbReference type="Pfam" id="PF00288">
    <property type="entry name" value="GHMP_kinases_N"/>
    <property type="match status" value="1"/>
</dbReference>
<comment type="catalytic activity">
    <reaction evidence="11 13">
        <text>L-homoserine + ATP = O-phospho-L-homoserine + ADP + H(+)</text>
        <dbReference type="Rhea" id="RHEA:13985"/>
        <dbReference type="ChEBI" id="CHEBI:15378"/>
        <dbReference type="ChEBI" id="CHEBI:30616"/>
        <dbReference type="ChEBI" id="CHEBI:57476"/>
        <dbReference type="ChEBI" id="CHEBI:57590"/>
        <dbReference type="ChEBI" id="CHEBI:456216"/>
        <dbReference type="EC" id="2.7.1.39"/>
    </reaction>
</comment>
<dbReference type="GO" id="GO:0004413">
    <property type="term" value="F:homoserine kinase activity"/>
    <property type="evidence" value="ECO:0007669"/>
    <property type="project" value="UniProtKB-UniRule"/>
</dbReference>
<keyword evidence="10 13" id="KW-0067">ATP-binding</keyword>
<dbReference type="EC" id="2.7.1.39" evidence="3 13"/>
<dbReference type="InterPro" id="IPR014721">
    <property type="entry name" value="Ribsml_uS5_D2-typ_fold_subgr"/>
</dbReference>
<evidence type="ECO:0000256" key="10">
    <source>
        <dbReference type="ARBA" id="ARBA00022840"/>
    </source>
</evidence>
<dbReference type="EMBL" id="FNHW01000001">
    <property type="protein sequence ID" value="SDM95368.1"/>
    <property type="molecule type" value="Genomic_DNA"/>
</dbReference>
<dbReference type="PROSITE" id="PS00627">
    <property type="entry name" value="GHMP_KINASES_ATP"/>
    <property type="match status" value="1"/>
</dbReference>
<organism evidence="16 17">
    <name type="scientific">Fictibacillus solisalsi</name>
    <dbReference type="NCBI Taxonomy" id="459525"/>
    <lineage>
        <taxon>Bacteria</taxon>
        <taxon>Bacillati</taxon>
        <taxon>Bacillota</taxon>
        <taxon>Bacilli</taxon>
        <taxon>Bacillales</taxon>
        <taxon>Fictibacillaceae</taxon>
        <taxon>Fictibacillus</taxon>
    </lineage>
</organism>
<dbReference type="GO" id="GO:0009088">
    <property type="term" value="P:threonine biosynthetic process"/>
    <property type="evidence" value="ECO:0007669"/>
    <property type="project" value="UniProtKB-UniRule"/>
</dbReference>
<comment type="function">
    <text evidence="12 13">Catalyzes the ATP-dependent phosphorylation of L-homoserine to L-homoserine phosphate.</text>
</comment>
<evidence type="ECO:0000256" key="8">
    <source>
        <dbReference type="ARBA" id="ARBA00022741"/>
    </source>
</evidence>
<dbReference type="PANTHER" id="PTHR20861:SF1">
    <property type="entry name" value="HOMOSERINE KINASE"/>
    <property type="match status" value="1"/>
</dbReference>
<keyword evidence="8 13" id="KW-0547">Nucleotide-binding</keyword>
<protein>
    <recommendedName>
        <fullName evidence="4 13">Homoserine kinase</fullName>
        <shortName evidence="13">HK</shortName>
        <shortName evidence="13">HSK</shortName>
        <ecNumber evidence="3 13">2.7.1.39</ecNumber>
    </recommendedName>
</protein>
<dbReference type="RefSeq" id="WP_139168401.1">
    <property type="nucleotide sequence ID" value="NZ_FNHW01000001.1"/>
</dbReference>
<evidence type="ECO:0000259" key="14">
    <source>
        <dbReference type="Pfam" id="PF00288"/>
    </source>
</evidence>
<dbReference type="InterPro" id="IPR036554">
    <property type="entry name" value="GHMP_kinase_C_sf"/>
</dbReference>
<dbReference type="Pfam" id="PF08544">
    <property type="entry name" value="GHMP_kinases_C"/>
    <property type="match status" value="1"/>
</dbReference>
<evidence type="ECO:0000256" key="4">
    <source>
        <dbReference type="ARBA" id="ARBA00017858"/>
    </source>
</evidence>
<evidence type="ECO:0000313" key="16">
    <source>
        <dbReference type="EMBL" id="SDM95368.1"/>
    </source>
</evidence>
<evidence type="ECO:0000256" key="1">
    <source>
        <dbReference type="ARBA" id="ARBA00005015"/>
    </source>
</evidence>
<dbReference type="InterPro" id="IPR000870">
    <property type="entry name" value="Homoserine_kinase"/>
</dbReference>
<dbReference type="AlphaFoldDB" id="A0A1G9XF64"/>
<comment type="pathway">
    <text evidence="1 13">Amino-acid biosynthesis; L-threonine biosynthesis; L-threonine from L-aspartate: step 4/5.</text>
</comment>
<dbReference type="InterPro" id="IPR006203">
    <property type="entry name" value="GHMP_knse_ATP-bd_CS"/>
</dbReference>
<keyword evidence="5 13" id="KW-0028">Amino-acid biosynthesis</keyword>
<dbReference type="InterPro" id="IPR013750">
    <property type="entry name" value="GHMP_kinase_C_dom"/>
</dbReference>
<dbReference type="UniPathway" id="UPA00050">
    <property type="reaction ID" value="UER00064"/>
</dbReference>
<dbReference type="SUPFAM" id="SSF55060">
    <property type="entry name" value="GHMP Kinase, C-terminal domain"/>
    <property type="match status" value="1"/>
</dbReference>
<keyword evidence="13" id="KW-0963">Cytoplasm</keyword>
<evidence type="ECO:0000256" key="12">
    <source>
        <dbReference type="ARBA" id="ARBA00049954"/>
    </source>
</evidence>
<dbReference type="NCBIfam" id="TIGR00191">
    <property type="entry name" value="thrB"/>
    <property type="match status" value="1"/>
</dbReference>
<keyword evidence="17" id="KW-1185">Reference proteome</keyword>
<evidence type="ECO:0000256" key="11">
    <source>
        <dbReference type="ARBA" id="ARBA00049375"/>
    </source>
</evidence>
<gene>
    <name evidence="13" type="primary">thrB</name>
    <name evidence="16" type="ORF">SAMN04488137_2759</name>
</gene>
<keyword evidence="7 13" id="KW-0791">Threonine biosynthesis</keyword>
<sequence length="307" mass="32855">MCIAMTFAPFSIHVPGSTANLGPGFDSVGMALSMYLTVNVFPSHEQKIKYFGKELESLNGAKDNLILQAASMVADAYDKELPCCSLEVESELPLSRGLGSSAAAIVAGIEWANHLLSLSLSKEEKALFACKMEGHPDNVVPSLTGGLAISWYDENQVETVHVTDLSVELVLTIPSFELATSMAREALPPSLAHPEAVQASAVSNVLVASLLRDDWKTAGKMMNKDRFHEPYRQQWFPDFTGIKEKAAEAGAYGTAISGAGPAMVSFVPAGSGERVCEQIANAFEDYDCKAVLPDVKGVLVQQLCLPA</sequence>
<dbReference type="HAMAP" id="MF_00384">
    <property type="entry name" value="Homoser_kinase"/>
    <property type="match status" value="1"/>
</dbReference>
<dbReference type="GO" id="GO:0005524">
    <property type="term" value="F:ATP binding"/>
    <property type="evidence" value="ECO:0007669"/>
    <property type="project" value="UniProtKB-UniRule"/>
</dbReference>
<feature type="domain" description="GHMP kinase C-terminal" evidence="15">
    <location>
        <begin position="207"/>
        <end position="284"/>
    </location>
</feature>
<evidence type="ECO:0000256" key="6">
    <source>
        <dbReference type="ARBA" id="ARBA00022679"/>
    </source>
</evidence>
<dbReference type="InterPro" id="IPR006204">
    <property type="entry name" value="GHMP_kinase_N_dom"/>
</dbReference>
<dbReference type="OrthoDB" id="9769912at2"/>
<dbReference type="GO" id="GO:0005737">
    <property type="term" value="C:cytoplasm"/>
    <property type="evidence" value="ECO:0007669"/>
    <property type="project" value="UniProtKB-SubCell"/>
</dbReference>
<keyword evidence="6 13" id="KW-0808">Transferase</keyword>
<keyword evidence="9 13" id="KW-0418">Kinase</keyword>
<dbReference type="SUPFAM" id="SSF54211">
    <property type="entry name" value="Ribosomal protein S5 domain 2-like"/>
    <property type="match status" value="1"/>
</dbReference>
<evidence type="ECO:0000256" key="3">
    <source>
        <dbReference type="ARBA" id="ARBA00012078"/>
    </source>
</evidence>
<evidence type="ECO:0000256" key="13">
    <source>
        <dbReference type="HAMAP-Rule" id="MF_00384"/>
    </source>
</evidence>
<dbReference type="PANTHER" id="PTHR20861">
    <property type="entry name" value="HOMOSERINE/4-DIPHOSPHOCYTIDYL-2-C-METHYL-D-ERYTHRITOL KINASE"/>
    <property type="match status" value="1"/>
</dbReference>
<dbReference type="Gene3D" id="3.30.70.890">
    <property type="entry name" value="GHMP kinase, C-terminal domain"/>
    <property type="match status" value="1"/>
</dbReference>
<reference evidence="17" key="1">
    <citation type="submission" date="2016-10" db="EMBL/GenBank/DDBJ databases">
        <authorList>
            <person name="Varghese N."/>
            <person name="Submissions S."/>
        </authorList>
    </citation>
    <scope>NUCLEOTIDE SEQUENCE [LARGE SCALE GENOMIC DNA]</scope>
    <source>
        <strain evidence="17">CGMCC 1.6854</strain>
    </source>
</reference>
<evidence type="ECO:0000256" key="9">
    <source>
        <dbReference type="ARBA" id="ARBA00022777"/>
    </source>
</evidence>